<organism evidence="2 3">
    <name type="scientific">Diaphorina citri</name>
    <name type="common">Asian citrus psyllid</name>
    <dbReference type="NCBI Taxonomy" id="121845"/>
    <lineage>
        <taxon>Eukaryota</taxon>
        <taxon>Metazoa</taxon>
        <taxon>Ecdysozoa</taxon>
        <taxon>Arthropoda</taxon>
        <taxon>Hexapoda</taxon>
        <taxon>Insecta</taxon>
        <taxon>Pterygota</taxon>
        <taxon>Neoptera</taxon>
        <taxon>Paraneoptera</taxon>
        <taxon>Hemiptera</taxon>
        <taxon>Sternorrhyncha</taxon>
        <taxon>Psylloidea</taxon>
        <taxon>Psyllidae</taxon>
        <taxon>Diaphorininae</taxon>
        <taxon>Diaphorina</taxon>
    </lineage>
</organism>
<dbReference type="PaxDb" id="121845-A0A3Q0IMC9"/>
<sequence length="312" mass="36531">MFRLPALRKVSEYFLSNTIMKTRHFSVNFNRRQPSRERKLSYEVSCFNPDKTLLDTTKLGFTGFKPTTWMLYSSWKGKDDDPRIPKDGGRFDESCTEMEEKTGKETEDNDADAHETEEECFQEESPVKYDSFANSKYAKETKAVARRMFSDCKDEGDNVEDNANKCEEADEEFDEDEIDECNEDNDTNEESMEETMEDDQEICECQDDGEICDEDVEEVEEEREDKAEELLAKESEEKCEEKPEKPLAKEPEAKPEPLVKEPSDNTKYQNEAYFQYGPYSYYDSLVDMQSKDYFCPRPNSKEPKKEYPEECP</sequence>
<dbReference type="RefSeq" id="XP_026675798.1">
    <property type="nucleotide sequence ID" value="XM_026819997.1"/>
</dbReference>
<protein>
    <submittedName>
        <fullName evidence="3">Nucleolin-like</fullName>
    </submittedName>
</protein>
<feature type="region of interest" description="Disordered" evidence="1">
    <location>
        <begin position="153"/>
        <end position="201"/>
    </location>
</feature>
<evidence type="ECO:0000313" key="3">
    <source>
        <dbReference type="RefSeq" id="XP_026675798.1"/>
    </source>
</evidence>
<name>A0A3Q0IMC9_DIACI</name>
<reference evidence="3" key="1">
    <citation type="submission" date="2025-08" db="UniProtKB">
        <authorList>
            <consortium name="RefSeq"/>
        </authorList>
    </citation>
    <scope>IDENTIFICATION</scope>
</reference>
<feature type="compositionally biased region" description="Basic and acidic residues" evidence="1">
    <location>
        <begin position="82"/>
        <end position="114"/>
    </location>
</feature>
<gene>
    <name evidence="3" type="primary">LOC103524639</name>
</gene>
<feature type="compositionally biased region" description="Basic and acidic residues" evidence="1">
    <location>
        <begin position="299"/>
        <end position="312"/>
    </location>
</feature>
<dbReference type="AlphaFoldDB" id="A0A3Q0IMC9"/>
<feature type="compositionally biased region" description="Basic and acidic residues" evidence="1">
    <location>
        <begin position="224"/>
        <end position="264"/>
    </location>
</feature>
<feature type="region of interest" description="Disordered" evidence="1">
    <location>
        <begin position="215"/>
        <end position="270"/>
    </location>
</feature>
<feature type="compositionally biased region" description="Acidic residues" evidence="1">
    <location>
        <begin position="168"/>
        <end position="201"/>
    </location>
</feature>
<evidence type="ECO:0000256" key="1">
    <source>
        <dbReference type="SAM" id="MobiDB-lite"/>
    </source>
</evidence>
<feature type="region of interest" description="Disordered" evidence="1">
    <location>
        <begin position="292"/>
        <end position="312"/>
    </location>
</feature>
<proteinExistence type="predicted"/>
<dbReference type="GeneID" id="103524639"/>
<feature type="region of interest" description="Disordered" evidence="1">
    <location>
        <begin position="82"/>
        <end position="125"/>
    </location>
</feature>
<accession>A0A3Q0IMC9</accession>
<evidence type="ECO:0000313" key="2">
    <source>
        <dbReference type="Proteomes" id="UP000079169"/>
    </source>
</evidence>
<dbReference type="KEGG" id="dci:103524639"/>
<dbReference type="Proteomes" id="UP000079169">
    <property type="component" value="Unplaced"/>
</dbReference>
<keyword evidence="2" id="KW-1185">Reference proteome</keyword>
<feature type="compositionally biased region" description="Basic and acidic residues" evidence="1">
    <location>
        <begin position="153"/>
        <end position="167"/>
    </location>
</feature>